<feature type="compositionally biased region" description="Basic and acidic residues" evidence="4">
    <location>
        <begin position="670"/>
        <end position="684"/>
    </location>
</feature>
<evidence type="ECO:0000313" key="8">
    <source>
        <dbReference type="Proteomes" id="UP000570595"/>
    </source>
</evidence>
<evidence type="ECO:0000256" key="3">
    <source>
        <dbReference type="ARBA" id="ARBA00022917"/>
    </source>
</evidence>
<feature type="region of interest" description="Disordered" evidence="4">
    <location>
        <begin position="348"/>
        <end position="421"/>
    </location>
</feature>
<dbReference type="InterPro" id="IPR016024">
    <property type="entry name" value="ARM-type_fold"/>
</dbReference>
<evidence type="ECO:0000313" key="9">
    <source>
        <dbReference type="Proteomes" id="UP000572268"/>
    </source>
</evidence>
<feature type="region of interest" description="Disordered" evidence="4">
    <location>
        <begin position="30"/>
        <end position="96"/>
    </location>
</feature>
<name>A0A7J6MI18_PEROL</name>
<dbReference type="SUPFAM" id="SSF48371">
    <property type="entry name" value="ARM repeat"/>
    <property type="match status" value="1"/>
</dbReference>
<feature type="compositionally biased region" description="Basic and acidic residues" evidence="4">
    <location>
        <begin position="787"/>
        <end position="803"/>
    </location>
</feature>
<dbReference type="PANTHER" id="PTHR23253">
    <property type="entry name" value="EUKARYOTIC TRANSLATION INITIATION FACTOR 4 GAMMA"/>
    <property type="match status" value="1"/>
</dbReference>
<dbReference type="Pfam" id="PF07145">
    <property type="entry name" value="PAM2"/>
    <property type="match status" value="1"/>
</dbReference>
<evidence type="ECO:0000313" key="6">
    <source>
        <dbReference type="EMBL" id="KAF4664868.1"/>
    </source>
</evidence>
<dbReference type="Gene3D" id="1.25.40.180">
    <property type="match status" value="1"/>
</dbReference>
<feature type="region of interest" description="Disordered" evidence="4">
    <location>
        <begin position="276"/>
        <end position="305"/>
    </location>
</feature>
<feature type="region of interest" description="Disordered" evidence="4">
    <location>
        <begin position="1113"/>
        <end position="1239"/>
    </location>
</feature>
<feature type="compositionally biased region" description="Basic and acidic residues" evidence="4">
    <location>
        <begin position="545"/>
        <end position="663"/>
    </location>
</feature>
<feature type="region of interest" description="Disordered" evidence="4">
    <location>
        <begin position="451"/>
        <end position="742"/>
    </location>
</feature>
<keyword evidence="3" id="KW-0648">Protein biosynthesis</keyword>
<evidence type="ECO:0000259" key="5">
    <source>
        <dbReference type="SMART" id="SM00543"/>
    </source>
</evidence>
<reference evidence="8 9" key="1">
    <citation type="submission" date="2020-04" db="EMBL/GenBank/DDBJ databases">
        <title>Perkinsus olseni comparative genomics.</title>
        <authorList>
            <person name="Bogema D.R."/>
        </authorList>
    </citation>
    <scope>NUCLEOTIDE SEQUENCE [LARGE SCALE GENOMIC DNA]</scope>
    <source>
        <strain evidence="6">ATCC PRA-179</strain>
        <strain evidence="7">ATCC PRA-31</strain>
    </source>
</reference>
<feature type="compositionally biased region" description="Low complexity" evidence="4">
    <location>
        <begin position="1134"/>
        <end position="1145"/>
    </location>
</feature>
<feature type="compositionally biased region" description="Low complexity" evidence="4">
    <location>
        <begin position="359"/>
        <end position="370"/>
    </location>
</feature>
<feature type="compositionally biased region" description="Gly residues" evidence="4">
    <location>
        <begin position="193"/>
        <end position="213"/>
    </location>
</feature>
<gene>
    <name evidence="7" type="ORF">FOL46_000395</name>
    <name evidence="6" type="ORF">FOZ61_000413</name>
</gene>
<accession>A0A7J6MI18</accession>
<feature type="compositionally biased region" description="Low complexity" evidence="4">
    <location>
        <begin position="487"/>
        <end position="496"/>
    </location>
</feature>
<dbReference type="InterPro" id="IPR009818">
    <property type="entry name" value="PAM2_motif"/>
</dbReference>
<feature type="domain" description="MIF4G" evidence="5">
    <location>
        <begin position="862"/>
        <end position="1090"/>
    </location>
</feature>
<feature type="compositionally biased region" description="Low complexity" evidence="4">
    <location>
        <begin position="30"/>
        <end position="44"/>
    </location>
</feature>
<protein>
    <recommendedName>
        <fullName evidence="5">MIF4G domain-containing protein</fullName>
    </recommendedName>
</protein>
<dbReference type="Pfam" id="PF02854">
    <property type="entry name" value="MIF4G"/>
    <property type="match status" value="1"/>
</dbReference>
<dbReference type="Proteomes" id="UP000570595">
    <property type="component" value="Unassembled WGS sequence"/>
</dbReference>
<feature type="region of interest" description="Disordered" evidence="4">
    <location>
        <begin position="773"/>
        <end position="857"/>
    </location>
</feature>
<dbReference type="SMART" id="SM00543">
    <property type="entry name" value="MIF4G"/>
    <property type="match status" value="1"/>
</dbReference>
<feature type="compositionally biased region" description="Basic and acidic residues" evidence="4">
    <location>
        <begin position="375"/>
        <end position="387"/>
    </location>
</feature>
<sequence length="1369" mass="147860">MATQTSPTSKLNPNACEFVPGSFAAVAATNTNLTSTRTSATSTTQGDENRSSSSTPKQQQRRPSESAQSGSAASPSNKQSGDGLLPTTGAKGGWESQQQQAYPIEYQYAMPAANFANYPGYYPQGAYLVNYMTPQGPAVGVQMPTAYYNPQMGVMNTTAAGGMGMISPSGSSNQGPRKNPNMRGGPRNPHNVGKGGKGKGFGGKGKGGKGAKGGASSNTSPANSRGTDTPTSTGGHKGGSATPEKKEDDKIDLSGPSLAVSAAILAAGKKLDKEALKHLEEEDERKKAERKKEEEEKESAGDKPKVVLNWAAKLKASSSAVSTGSPAPKASTPKVVVAKTPTVVVTAATAHRQPQQQHTTAPVAAKTTVAPPSPVKHEENSKAKEEEPAAAATTKGPSWADRAKQAHIAPPTASPLVVTTKSPLVTATKPTAAPTASPAVSHTATPKRSFAPAAAAVHTPRTVVATSPSLPKPTAVPAADHQPEKLTTTTAASTSPPVSPRRLKGAWAARASRTPVTKPADIAAAAASSEQPVRATALTAAADLAKAKAEKEEAERLKAKEEADKAEALRKAKEEQERKEEEARKKEEEEKQRVLEEEKKAEAEAAAKKAAEEAAAAKKAAQEEAARKVAEEEAARKAAEEEAARKAAEEERIAKEKKEKEEAAAAAALKKAEEEEAAKAEAEKAAAAAAAARESEESEKTAREENEEEEVTASEGYSQQQQEEEEEDGGYTPSPTPNYDAVLDYQHYTLDFLRSLRDLPECQELPKDHNIPAQILKNSRLGHMRNHKGDDDGMDWRKDAEKHRSMRHKDGRRKGGKSGRHGGDRRPASDPNEYVEPLQHSESSWATQQKLKLEQSDDEKVERHIIGILNKLTVEKFEKLVNELQSPETGICKEKHVKSLVDKLFEKATTQHHFIPMYADVCQRTVQWLKTSEEPVLKDVEPGKPQVMAFKNVLLNTCQSNFESNLRPPVELIESGLEGEELQEAEIRYKTRMLGNIKLVAQLLKRKLIHAKIIIVCVNQMWEVPREECIEALCVFLREIAPVYDDPKWSHYPEFAPTFDKLKRVTAEGSGYSSRIRFMCEDILDLRAHRWVDPKKDNGPLTISEVHRRVELERAETESKFTRQNSRGGGRGGLTRSRTGFGSSSKLDKKGSGLHRSVSRAGSVPFGLSATTSRPGTRGSLPAAPTPAPWAARTASAVHETRSRSVERSSSPSSGSMSASESKPALAAPTHTEDPAKQVKSTLEELSASLDVNNAVQELADISATPEQQTKILIDRIGASCDIKKEQRQAHYEALGKLFGSEKRGTWDVSALEKALDEFADPEIIEDMKLDIPNIADIFVMELVKTLQDANVFNDDKMATYANRLNVNV</sequence>
<feature type="compositionally biased region" description="Polar residues" evidence="4">
    <location>
        <begin position="65"/>
        <end position="80"/>
    </location>
</feature>
<feature type="compositionally biased region" description="Low complexity" evidence="4">
    <location>
        <begin position="523"/>
        <end position="544"/>
    </location>
</feature>
<feature type="compositionally biased region" description="Polar residues" evidence="4">
    <location>
        <begin position="215"/>
        <end position="234"/>
    </location>
</feature>
<dbReference type="GO" id="GO:0003729">
    <property type="term" value="F:mRNA binding"/>
    <property type="evidence" value="ECO:0007669"/>
    <property type="project" value="TreeGrafter"/>
</dbReference>
<feature type="compositionally biased region" description="Basic residues" evidence="4">
    <location>
        <begin position="804"/>
        <end position="820"/>
    </location>
</feature>
<feature type="compositionally biased region" description="Basic and acidic residues" evidence="4">
    <location>
        <begin position="243"/>
        <end position="252"/>
    </location>
</feature>
<feature type="compositionally biased region" description="Polar residues" evidence="4">
    <location>
        <begin position="840"/>
        <end position="850"/>
    </location>
</feature>
<dbReference type="EMBL" id="JABAHT010000107">
    <property type="protein sequence ID" value="KAF4664868.1"/>
    <property type="molecule type" value="Genomic_DNA"/>
</dbReference>
<dbReference type="Proteomes" id="UP000572268">
    <property type="component" value="Unassembled WGS sequence"/>
</dbReference>
<comment type="caution">
    <text evidence="7">The sequence shown here is derived from an EMBL/GenBank/DDBJ whole genome shotgun (WGS) entry which is preliminary data.</text>
</comment>
<proteinExistence type="inferred from homology"/>
<comment type="similarity">
    <text evidence="1">Belongs to the eukaryotic initiation factor 4G family.</text>
</comment>
<evidence type="ECO:0000256" key="1">
    <source>
        <dbReference type="ARBA" id="ARBA00005775"/>
    </source>
</evidence>
<dbReference type="GO" id="GO:0003743">
    <property type="term" value="F:translation initiation factor activity"/>
    <property type="evidence" value="ECO:0007669"/>
    <property type="project" value="UniProtKB-KW"/>
</dbReference>
<keyword evidence="2" id="KW-0396">Initiation factor</keyword>
<evidence type="ECO:0000313" key="7">
    <source>
        <dbReference type="EMBL" id="KAF4671229.1"/>
    </source>
</evidence>
<evidence type="ECO:0000256" key="2">
    <source>
        <dbReference type="ARBA" id="ARBA00022540"/>
    </source>
</evidence>
<dbReference type="GO" id="GO:0016281">
    <property type="term" value="C:eukaryotic translation initiation factor 4F complex"/>
    <property type="evidence" value="ECO:0007669"/>
    <property type="project" value="TreeGrafter"/>
</dbReference>
<dbReference type="InterPro" id="IPR003890">
    <property type="entry name" value="MIF4G-like_typ-3"/>
</dbReference>
<evidence type="ECO:0000256" key="4">
    <source>
        <dbReference type="SAM" id="MobiDB-lite"/>
    </source>
</evidence>
<dbReference type="OrthoDB" id="514777at2759"/>
<feature type="compositionally biased region" description="Basic and acidic residues" evidence="4">
    <location>
        <begin position="693"/>
        <end position="704"/>
    </location>
</feature>
<organism evidence="7 9">
    <name type="scientific">Perkinsus olseni</name>
    <name type="common">Perkinsus atlanticus</name>
    <dbReference type="NCBI Taxonomy" id="32597"/>
    <lineage>
        <taxon>Eukaryota</taxon>
        <taxon>Sar</taxon>
        <taxon>Alveolata</taxon>
        <taxon>Perkinsozoa</taxon>
        <taxon>Perkinsea</taxon>
        <taxon>Perkinsida</taxon>
        <taxon>Perkinsidae</taxon>
        <taxon>Perkinsus</taxon>
    </lineage>
</organism>
<feature type="compositionally biased region" description="Low complexity" evidence="4">
    <location>
        <begin position="1208"/>
        <end position="1222"/>
    </location>
</feature>
<dbReference type="PANTHER" id="PTHR23253:SF9">
    <property type="entry name" value="EUKARYOTIC TRANSLATION INITIATION FACTOR 4 GAMMA 2"/>
    <property type="match status" value="1"/>
</dbReference>
<dbReference type="EMBL" id="JABANN010000108">
    <property type="protein sequence ID" value="KAF4671229.1"/>
    <property type="molecule type" value="Genomic_DNA"/>
</dbReference>
<feature type="region of interest" description="Disordered" evidence="4">
    <location>
        <begin position="163"/>
        <end position="252"/>
    </location>
</feature>